<feature type="chain" id="PRO_5045810112" evidence="4">
    <location>
        <begin position="28"/>
        <end position="433"/>
    </location>
</feature>
<comment type="caution">
    <text evidence="5">The sequence shown here is derived from an EMBL/GenBank/DDBJ whole genome shotgun (WGS) entry which is preliminary data.</text>
</comment>
<evidence type="ECO:0000256" key="2">
    <source>
        <dbReference type="ARBA" id="ARBA00022448"/>
    </source>
</evidence>
<dbReference type="Pfam" id="PF01547">
    <property type="entry name" value="SBP_bac_1"/>
    <property type="match status" value="1"/>
</dbReference>
<organism evidence="5 6">
    <name type="scientific">Dactylosporangium cerinum</name>
    <dbReference type="NCBI Taxonomy" id="1434730"/>
    <lineage>
        <taxon>Bacteria</taxon>
        <taxon>Bacillati</taxon>
        <taxon>Actinomycetota</taxon>
        <taxon>Actinomycetes</taxon>
        <taxon>Micromonosporales</taxon>
        <taxon>Micromonosporaceae</taxon>
        <taxon>Dactylosporangium</taxon>
    </lineage>
</organism>
<dbReference type="PROSITE" id="PS51257">
    <property type="entry name" value="PROKAR_LIPOPROTEIN"/>
    <property type="match status" value="1"/>
</dbReference>
<dbReference type="EMBL" id="JBHSIU010000003">
    <property type="protein sequence ID" value="MFC4996337.1"/>
    <property type="molecule type" value="Genomic_DNA"/>
</dbReference>
<evidence type="ECO:0000313" key="5">
    <source>
        <dbReference type="EMBL" id="MFC4996337.1"/>
    </source>
</evidence>
<name>A0ABV9VJ55_9ACTN</name>
<dbReference type="InterPro" id="IPR006059">
    <property type="entry name" value="SBP"/>
</dbReference>
<dbReference type="Gene3D" id="3.40.190.10">
    <property type="entry name" value="Periplasmic binding protein-like II"/>
    <property type="match status" value="2"/>
</dbReference>
<comment type="similarity">
    <text evidence="1">Belongs to the bacterial solute-binding protein 1 family.</text>
</comment>
<dbReference type="SUPFAM" id="SSF53850">
    <property type="entry name" value="Periplasmic binding protein-like II"/>
    <property type="match status" value="1"/>
</dbReference>
<dbReference type="RefSeq" id="WP_380112538.1">
    <property type="nucleotide sequence ID" value="NZ_JBHSIU010000003.1"/>
</dbReference>
<dbReference type="PANTHER" id="PTHR30061">
    <property type="entry name" value="MALTOSE-BINDING PERIPLASMIC PROTEIN"/>
    <property type="match status" value="1"/>
</dbReference>
<keyword evidence="6" id="KW-1185">Reference proteome</keyword>
<protein>
    <submittedName>
        <fullName evidence="5">Extracellular solute-binding protein</fullName>
    </submittedName>
</protein>
<dbReference type="Proteomes" id="UP001595912">
    <property type="component" value="Unassembled WGS sequence"/>
</dbReference>
<proteinExistence type="inferred from homology"/>
<reference evidence="6" key="1">
    <citation type="journal article" date="2019" name="Int. J. Syst. Evol. Microbiol.">
        <title>The Global Catalogue of Microorganisms (GCM) 10K type strain sequencing project: providing services to taxonomists for standard genome sequencing and annotation.</title>
        <authorList>
            <consortium name="The Broad Institute Genomics Platform"/>
            <consortium name="The Broad Institute Genome Sequencing Center for Infectious Disease"/>
            <person name="Wu L."/>
            <person name="Ma J."/>
        </authorList>
    </citation>
    <scope>NUCLEOTIDE SEQUENCE [LARGE SCALE GENOMIC DNA]</scope>
    <source>
        <strain evidence="6">CGMCC 4.7152</strain>
    </source>
</reference>
<evidence type="ECO:0000256" key="1">
    <source>
        <dbReference type="ARBA" id="ARBA00008520"/>
    </source>
</evidence>
<gene>
    <name evidence="5" type="ORF">ACFPIJ_00660</name>
</gene>
<keyword evidence="3 4" id="KW-0732">Signal</keyword>
<dbReference type="PANTHER" id="PTHR30061:SF50">
    <property type="entry name" value="MALTOSE_MALTODEXTRIN-BINDING PERIPLASMIC PROTEIN"/>
    <property type="match status" value="1"/>
</dbReference>
<sequence length="433" mass="45108">MRRTLMLVSAPLLAAALALGACAPSTAQPTDTGDEQTGTLRVWLFDEAGRAPKEALVKEAVAEFTAAHKGVTVDVSYLATDAAARAAKFKGAFNDPASAPDVTEFGSTDLAGYVAAGGMADVTKDLDAWEAKGELPADLVKTVTVGDKVYGLPWWVGVRALYYRTDLFTALGLTPPTSYAELVTAARRIRAAHPDMVGITVGGQYVFGAMPFVWDAGGDLATRSGPTYTATINSPASKAGVKAYTDLFAADICPAQQCVDLTGGKTVSTFAAGTAGMGIIGNFNRSAIDAGPAKGKYAVVPLPGAKPGSVAPAFAGGNNLGIMRSTKHRTLAVQFAELLASKKYQLKLYDALGNLPTMTSARAEVVAKDPFLKPFIDTIAAGTRFVPADPAWTTIDSQKVVITMLQKVITGKATVDQATDEANTLMNNAFAGK</sequence>
<keyword evidence="2" id="KW-0813">Transport</keyword>
<feature type="signal peptide" evidence="4">
    <location>
        <begin position="1"/>
        <end position="27"/>
    </location>
</feature>
<evidence type="ECO:0000256" key="4">
    <source>
        <dbReference type="SAM" id="SignalP"/>
    </source>
</evidence>
<accession>A0ABV9VJ55</accession>
<evidence type="ECO:0000313" key="6">
    <source>
        <dbReference type="Proteomes" id="UP001595912"/>
    </source>
</evidence>
<evidence type="ECO:0000256" key="3">
    <source>
        <dbReference type="ARBA" id="ARBA00022729"/>
    </source>
</evidence>